<dbReference type="EMBL" id="KV006675">
    <property type="protein sequence ID" value="KZV32449.1"/>
    <property type="molecule type" value="Genomic_DNA"/>
</dbReference>
<accession>A0A2Z7BG91</accession>
<keyword evidence="2" id="KW-1185">Reference proteome</keyword>
<sequence length="252" mass="27657">MASFTVSALQVNFESVLSMDNAGMVKMFKSLEESGFRGFLVSGSVFEGALTELFANTSIIAGTIVSIVAKRRMVITKDVLRSVSSSNRRIVSFLGLPAKTVADMKVFFSAIDVPFRPLSKKKDMKVEYRLLHDIVAKSLSAKAGSFDVVTTEKFEMMVVISAGMKIDWGHILFQTLVAIVYMSGKQSQGYAVQLSLLLEKLVKTDLGESVALNPLKVLNYKSVLTYMKKNQAAPQDGETSKISSETLFPQLL</sequence>
<evidence type="ECO:0000313" key="2">
    <source>
        <dbReference type="Proteomes" id="UP000250235"/>
    </source>
</evidence>
<proteinExistence type="predicted"/>
<evidence type="ECO:0000313" key="1">
    <source>
        <dbReference type="EMBL" id="KZV32449.1"/>
    </source>
</evidence>
<gene>
    <name evidence="1" type="ORF">F511_15707</name>
</gene>
<evidence type="ECO:0008006" key="3">
    <source>
        <dbReference type="Google" id="ProtNLM"/>
    </source>
</evidence>
<reference evidence="1 2" key="1">
    <citation type="journal article" date="2015" name="Proc. Natl. Acad. Sci. U.S.A.">
        <title>The resurrection genome of Boea hygrometrica: A blueprint for survival of dehydration.</title>
        <authorList>
            <person name="Xiao L."/>
            <person name="Yang G."/>
            <person name="Zhang L."/>
            <person name="Yang X."/>
            <person name="Zhao S."/>
            <person name="Ji Z."/>
            <person name="Zhou Q."/>
            <person name="Hu M."/>
            <person name="Wang Y."/>
            <person name="Chen M."/>
            <person name="Xu Y."/>
            <person name="Jin H."/>
            <person name="Xiao X."/>
            <person name="Hu G."/>
            <person name="Bao F."/>
            <person name="Hu Y."/>
            <person name="Wan P."/>
            <person name="Li L."/>
            <person name="Deng X."/>
            <person name="Kuang T."/>
            <person name="Xiang C."/>
            <person name="Zhu J.K."/>
            <person name="Oliver M.J."/>
            <person name="He Y."/>
        </authorList>
    </citation>
    <scope>NUCLEOTIDE SEQUENCE [LARGE SCALE GENOMIC DNA]</scope>
    <source>
        <strain evidence="2">cv. XS01</strain>
    </source>
</reference>
<organism evidence="1 2">
    <name type="scientific">Dorcoceras hygrometricum</name>
    <dbReference type="NCBI Taxonomy" id="472368"/>
    <lineage>
        <taxon>Eukaryota</taxon>
        <taxon>Viridiplantae</taxon>
        <taxon>Streptophyta</taxon>
        <taxon>Embryophyta</taxon>
        <taxon>Tracheophyta</taxon>
        <taxon>Spermatophyta</taxon>
        <taxon>Magnoliopsida</taxon>
        <taxon>eudicotyledons</taxon>
        <taxon>Gunneridae</taxon>
        <taxon>Pentapetalae</taxon>
        <taxon>asterids</taxon>
        <taxon>lamiids</taxon>
        <taxon>Lamiales</taxon>
        <taxon>Gesneriaceae</taxon>
        <taxon>Didymocarpoideae</taxon>
        <taxon>Trichosporeae</taxon>
        <taxon>Loxocarpinae</taxon>
        <taxon>Dorcoceras</taxon>
    </lineage>
</organism>
<protein>
    <recommendedName>
        <fullName evidence="3">Dystroglycan-like</fullName>
    </recommendedName>
</protein>
<dbReference type="Proteomes" id="UP000250235">
    <property type="component" value="Unassembled WGS sequence"/>
</dbReference>
<name>A0A2Z7BG91_9LAMI</name>
<dbReference type="AlphaFoldDB" id="A0A2Z7BG91"/>